<dbReference type="InterPro" id="IPR005828">
    <property type="entry name" value="MFS_sugar_transport-like"/>
</dbReference>
<comment type="subcellular location">
    <subcellularLocation>
        <location evidence="1">Membrane</location>
        <topology evidence="1">Multi-pass membrane protein</topology>
    </subcellularLocation>
</comment>
<dbReference type="NCBIfam" id="TIGR00879">
    <property type="entry name" value="SP"/>
    <property type="match status" value="1"/>
</dbReference>
<dbReference type="GO" id="GO:0016020">
    <property type="term" value="C:membrane"/>
    <property type="evidence" value="ECO:0007669"/>
    <property type="project" value="UniProtKB-SubCell"/>
</dbReference>
<evidence type="ECO:0000259" key="9">
    <source>
        <dbReference type="PROSITE" id="PS50850"/>
    </source>
</evidence>
<feature type="transmembrane region" description="Helical" evidence="8">
    <location>
        <begin position="87"/>
        <end position="106"/>
    </location>
</feature>
<protein>
    <submittedName>
        <fullName evidence="10">General substrate transporter</fullName>
    </submittedName>
</protein>
<feature type="transmembrane region" description="Helical" evidence="8">
    <location>
        <begin position="371"/>
        <end position="396"/>
    </location>
</feature>
<keyword evidence="5 8" id="KW-1133">Transmembrane helix</keyword>
<feature type="transmembrane region" description="Helical" evidence="8">
    <location>
        <begin position="439"/>
        <end position="457"/>
    </location>
</feature>
<evidence type="ECO:0000256" key="5">
    <source>
        <dbReference type="ARBA" id="ARBA00022989"/>
    </source>
</evidence>
<feature type="transmembrane region" description="Helical" evidence="8">
    <location>
        <begin position="183"/>
        <end position="200"/>
    </location>
</feature>
<dbReference type="Pfam" id="PF00083">
    <property type="entry name" value="Sugar_tr"/>
    <property type="match status" value="1"/>
</dbReference>
<evidence type="ECO:0000256" key="4">
    <source>
        <dbReference type="ARBA" id="ARBA00022692"/>
    </source>
</evidence>
<dbReference type="InterPro" id="IPR036259">
    <property type="entry name" value="MFS_trans_sf"/>
</dbReference>
<feature type="transmembrane region" description="Helical" evidence="8">
    <location>
        <begin position="9"/>
        <end position="26"/>
    </location>
</feature>
<feature type="transmembrane region" description="Helical" evidence="8">
    <location>
        <begin position="306"/>
        <end position="329"/>
    </location>
</feature>
<evidence type="ECO:0000256" key="1">
    <source>
        <dbReference type="ARBA" id="ARBA00004141"/>
    </source>
</evidence>
<feature type="transmembrane region" description="Helical" evidence="8">
    <location>
        <begin position="144"/>
        <end position="163"/>
    </location>
</feature>
<dbReference type="SUPFAM" id="SSF103473">
    <property type="entry name" value="MFS general substrate transporter"/>
    <property type="match status" value="1"/>
</dbReference>
<evidence type="ECO:0000256" key="7">
    <source>
        <dbReference type="RuleBase" id="RU003346"/>
    </source>
</evidence>
<feature type="transmembrane region" description="Helical" evidence="8">
    <location>
        <begin position="112"/>
        <end position="132"/>
    </location>
</feature>
<dbReference type="InterPro" id="IPR020846">
    <property type="entry name" value="MFS_dom"/>
</dbReference>
<dbReference type="Gene3D" id="1.20.1250.20">
    <property type="entry name" value="MFS general substrate transporter like domains"/>
    <property type="match status" value="1"/>
</dbReference>
<keyword evidence="11" id="KW-1185">Reference proteome</keyword>
<dbReference type="InterPro" id="IPR050360">
    <property type="entry name" value="MFS_Sugar_Transporters"/>
</dbReference>
<comment type="similarity">
    <text evidence="2 7">Belongs to the major facilitator superfamily. Sugar transporter (TC 2.A.1.1) family.</text>
</comment>
<proteinExistence type="inferred from homology"/>
<evidence type="ECO:0000256" key="8">
    <source>
        <dbReference type="SAM" id="Phobius"/>
    </source>
</evidence>
<dbReference type="Proteomes" id="UP000799436">
    <property type="component" value="Unassembled WGS sequence"/>
</dbReference>
<dbReference type="FunFam" id="1.20.1250.20:FF:000090">
    <property type="entry name" value="MFS sugar transporter, putative"/>
    <property type="match status" value="1"/>
</dbReference>
<dbReference type="PANTHER" id="PTHR48022:SF28">
    <property type="entry name" value="MAJOR FACILITATOR SUPERFAMILY (MFS) PROFILE DOMAIN-CONTAINING PROTEIN-RELATED"/>
    <property type="match status" value="1"/>
</dbReference>
<evidence type="ECO:0000256" key="6">
    <source>
        <dbReference type="ARBA" id="ARBA00023136"/>
    </source>
</evidence>
<feature type="transmembrane region" description="Helical" evidence="8">
    <location>
        <begin position="270"/>
        <end position="291"/>
    </location>
</feature>
<dbReference type="PROSITE" id="PS50850">
    <property type="entry name" value="MFS"/>
    <property type="match status" value="1"/>
</dbReference>
<feature type="domain" description="Major facilitator superfamily (MFS) profile" evidence="9">
    <location>
        <begin position="13"/>
        <end position="461"/>
    </location>
</feature>
<dbReference type="AlphaFoldDB" id="A0A6G1LJF4"/>
<keyword evidence="6 8" id="KW-0472">Membrane</keyword>
<accession>A0A6G1LJF4</accession>
<dbReference type="GO" id="GO:0005351">
    <property type="term" value="F:carbohydrate:proton symporter activity"/>
    <property type="evidence" value="ECO:0007669"/>
    <property type="project" value="TreeGrafter"/>
</dbReference>
<dbReference type="PANTHER" id="PTHR48022">
    <property type="entry name" value="PLASTIDIC GLUCOSE TRANSPORTER 4"/>
    <property type="match status" value="1"/>
</dbReference>
<name>A0A6G1LJF4_9PEZI</name>
<feature type="transmembrane region" description="Helical" evidence="8">
    <location>
        <begin position="336"/>
        <end position="359"/>
    </location>
</feature>
<feature type="transmembrane region" description="Helical" evidence="8">
    <location>
        <begin position="408"/>
        <end position="427"/>
    </location>
</feature>
<evidence type="ECO:0000313" key="10">
    <source>
        <dbReference type="EMBL" id="KAF2772558.1"/>
    </source>
</evidence>
<keyword evidence="4 8" id="KW-0812">Transmembrane</keyword>
<evidence type="ECO:0000256" key="3">
    <source>
        <dbReference type="ARBA" id="ARBA00022448"/>
    </source>
</evidence>
<gene>
    <name evidence="10" type="ORF">EJ03DRAFT_187622</name>
</gene>
<sequence length="510" mass="56269">MALLEGNSLLYTVTLLACLGFLLIGYDNGLMGGLVNGPAFDNTFNIDPKSSHGADLIALIVAIYEIGCFLGAIITSFIGESLGRRRSIFIGVIIMIIGALLQATAYVTAHMIVARIVAGIGMGFINSTVPVMMAEFAPKATRGIYVCAQLSTLNFGIMMVYWIDYGFGRGPGVAESYTWRVPVILQCIFLIPMLFIIGIIPDTPRWLMAHGKTDEALDVLRRLNRKKMSDEAIVRMADEIRGVVEYEAALNTGSWKDLLKNDEIQSQKRFLIACSIQAFQQLGGINALIYYSNTLFIQSVGLSDHLAALMSGFLNTWFFLASFIPWVLIDRVGRRPLLLSMVSLMAAVMAIQTGLIYSVQNELSNKAACGAGAIAMLFIFQGAFTIGFQAVVWVYPSEILPLKLRQRGSSVSTACNWICNFIIVYITPPAIKHIGYRTYIIFAVLNATWVPIMYFYYPETARLALEDVDRLFAKGEAAQQHMNAIHNNASKPIDAEQQVEKVEDLKDTGI</sequence>
<dbReference type="OrthoDB" id="6133115at2759"/>
<feature type="transmembrane region" description="Helical" evidence="8">
    <location>
        <begin position="56"/>
        <end position="75"/>
    </location>
</feature>
<evidence type="ECO:0000313" key="11">
    <source>
        <dbReference type="Proteomes" id="UP000799436"/>
    </source>
</evidence>
<organism evidence="10 11">
    <name type="scientific">Teratosphaeria nubilosa</name>
    <dbReference type="NCBI Taxonomy" id="161662"/>
    <lineage>
        <taxon>Eukaryota</taxon>
        <taxon>Fungi</taxon>
        <taxon>Dikarya</taxon>
        <taxon>Ascomycota</taxon>
        <taxon>Pezizomycotina</taxon>
        <taxon>Dothideomycetes</taxon>
        <taxon>Dothideomycetidae</taxon>
        <taxon>Mycosphaerellales</taxon>
        <taxon>Teratosphaeriaceae</taxon>
        <taxon>Teratosphaeria</taxon>
    </lineage>
</organism>
<evidence type="ECO:0000256" key="2">
    <source>
        <dbReference type="ARBA" id="ARBA00010992"/>
    </source>
</evidence>
<keyword evidence="3 7" id="KW-0813">Transport</keyword>
<reference evidence="10" key="1">
    <citation type="journal article" date="2020" name="Stud. Mycol.">
        <title>101 Dothideomycetes genomes: a test case for predicting lifestyles and emergence of pathogens.</title>
        <authorList>
            <person name="Haridas S."/>
            <person name="Albert R."/>
            <person name="Binder M."/>
            <person name="Bloem J."/>
            <person name="Labutti K."/>
            <person name="Salamov A."/>
            <person name="Andreopoulos B."/>
            <person name="Baker S."/>
            <person name="Barry K."/>
            <person name="Bills G."/>
            <person name="Bluhm B."/>
            <person name="Cannon C."/>
            <person name="Castanera R."/>
            <person name="Culley D."/>
            <person name="Daum C."/>
            <person name="Ezra D."/>
            <person name="Gonzalez J."/>
            <person name="Henrissat B."/>
            <person name="Kuo A."/>
            <person name="Liang C."/>
            <person name="Lipzen A."/>
            <person name="Lutzoni F."/>
            <person name="Magnuson J."/>
            <person name="Mondo S."/>
            <person name="Nolan M."/>
            <person name="Ohm R."/>
            <person name="Pangilinan J."/>
            <person name="Park H.-J."/>
            <person name="Ramirez L."/>
            <person name="Alfaro M."/>
            <person name="Sun H."/>
            <person name="Tritt A."/>
            <person name="Yoshinaga Y."/>
            <person name="Zwiers L.-H."/>
            <person name="Turgeon B."/>
            <person name="Goodwin S."/>
            <person name="Spatafora J."/>
            <person name="Crous P."/>
            <person name="Grigoriev I."/>
        </authorList>
    </citation>
    <scope>NUCLEOTIDE SEQUENCE</scope>
    <source>
        <strain evidence="10">CBS 116005</strain>
    </source>
</reference>
<dbReference type="InterPro" id="IPR003663">
    <property type="entry name" value="Sugar/inositol_transpt"/>
</dbReference>
<dbReference type="EMBL" id="ML995814">
    <property type="protein sequence ID" value="KAF2772558.1"/>
    <property type="molecule type" value="Genomic_DNA"/>
</dbReference>
<dbReference type="PRINTS" id="PR00171">
    <property type="entry name" value="SUGRTRNSPORT"/>
</dbReference>